<comment type="caution">
    <text evidence="2">The sequence shown here is derived from an EMBL/GenBank/DDBJ whole genome shotgun (WGS) entry which is preliminary data.</text>
</comment>
<keyword evidence="1" id="KW-1133">Transmembrane helix</keyword>
<sequence length="40" mass="4869">MLCKLYKCKKYPIDNCHILTRILLIVAYFFLYNARQMKAQ</sequence>
<evidence type="ECO:0000313" key="3">
    <source>
        <dbReference type="Proteomes" id="UP000003174"/>
    </source>
</evidence>
<evidence type="ECO:0000313" key="2">
    <source>
        <dbReference type="EMBL" id="EEG38018.1"/>
    </source>
</evidence>
<proteinExistence type="predicted"/>
<keyword evidence="1" id="KW-0472">Membrane</keyword>
<evidence type="ECO:0000256" key="1">
    <source>
        <dbReference type="SAM" id="Phobius"/>
    </source>
</evidence>
<dbReference type="AlphaFoldDB" id="C0ERS6"/>
<reference evidence="2 3" key="2">
    <citation type="submission" date="2009-02" db="EMBL/GenBank/DDBJ databases">
        <title>Draft genome sequence of Eubacterium hallii (DSM 3353).</title>
        <authorList>
            <person name="Sudarsanam P."/>
            <person name="Ley R."/>
            <person name="Guruge J."/>
            <person name="Turnbaugh P.J."/>
            <person name="Mahowald M."/>
            <person name="Liep D."/>
            <person name="Gordon J."/>
        </authorList>
    </citation>
    <scope>NUCLEOTIDE SEQUENCE [LARGE SCALE GENOMIC DNA]</scope>
    <source>
        <strain evidence="2 3">DSM 3353</strain>
    </source>
</reference>
<name>C0ERS6_9FIRM</name>
<accession>C0ERS6</accession>
<protein>
    <submittedName>
        <fullName evidence="2">Uncharacterized protein</fullName>
    </submittedName>
</protein>
<organism evidence="2 3">
    <name type="scientific">Anaerobutyricum hallii DSM 3353</name>
    <dbReference type="NCBI Taxonomy" id="411469"/>
    <lineage>
        <taxon>Bacteria</taxon>
        <taxon>Bacillati</taxon>
        <taxon>Bacillota</taxon>
        <taxon>Clostridia</taxon>
        <taxon>Lachnospirales</taxon>
        <taxon>Lachnospiraceae</taxon>
        <taxon>Anaerobutyricum</taxon>
    </lineage>
</organism>
<reference evidence="2 3" key="1">
    <citation type="submission" date="2009-01" db="EMBL/GenBank/DDBJ databases">
        <authorList>
            <person name="Fulton L."/>
            <person name="Clifton S."/>
            <person name="Fulton B."/>
            <person name="Xu J."/>
            <person name="Minx P."/>
            <person name="Pepin K.H."/>
            <person name="Johnson M."/>
            <person name="Bhonagiri V."/>
            <person name="Nash W.E."/>
            <person name="Mardis E.R."/>
            <person name="Wilson R.K."/>
        </authorList>
    </citation>
    <scope>NUCLEOTIDE SEQUENCE [LARGE SCALE GENOMIC DNA]</scope>
    <source>
        <strain evidence="2 3">DSM 3353</strain>
    </source>
</reference>
<feature type="transmembrane region" description="Helical" evidence="1">
    <location>
        <begin position="18"/>
        <end position="34"/>
    </location>
</feature>
<keyword evidence="1" id="KW-0812">Transmembrane</keyword>
<dbReference type="Proteomes" id="UP000003174">
    <property type="component" value="Unassembled WGS sequence"/>
</dbReference>
<dbReference type="EMBL" id="ACEP01000006">
    <property type="protein sequence ID" value="EEG38018.1"/>
    <property type="molecule type" value="Genomic_DNA"/>
</dbReference>
<gene>
    <name evidence="2" type="ORF">EUBHAL_00086</name>
</gene>